<accession>A0A645CQV7</accession>
<proteinExistence type="predicted"/>
<name>A0A645CQV7_9ZZZZ</name>
<reference evidence="2" key="1">
    <citation type="submission" date="2019-08" db="EMBL/GenBank/DDBJ databases">
        <authorList>
            <person name="Kucharzyk K."/>
            <person name="Murdoch R.W."/>
            <person name="Higgins S."/>
            <person name="Loffler F."/>
        </authorList>
    </citation>
    <scope>NUCLEOTIDE SEQUENCE</scope>
</reference>
<feature type="region of interest" description="Disordered" evidence="1">
    <location>
        <begin position="96"/>
        <end position="117"/>
    </location>
</feature>
<dbReference type="EMBL" id="VSSQ01029240">
    <property type="protein sequence ID" value="MPM79285.1"/>
    <property type="molecule type" value="Genomic_DNA"/>
</dbReference>
<gene>
    <name evidence="2" type="ORF">SDC9_126318</name>
</gene>
<comment type="caution">
    <text evidence="2">The sequence shown here is derived from an EMBL/GenBank/DDBJ whole genome shotgun (WGS) entry which is preliminary data.</text>
</comment>
<evidence type="ECO:0000256" key="1">
    <source>
        <dbReference type="SAM" id="MobiDB-lite"/>
    </source>
</evidence>
<sequence length="117" mass="12245">MVVDHGRPDPGPGDLHRLVRGGGAGRRRPQGLLRVAGAGGVRGGAVRVHDPGPHVGTAGCVGGDRGVDRHHVRGALSGPWGVVADHVSVRRHLVEPVGDHRPRRAGRVDGPVERHLQ</sequence>
<evidence type="ECO:0000313" key="2">
    <source>
        <dbReference type="EMBL" id="MPM79285.1"/>
    </source>
</evidence>
<dbReference type="AlphaFoldDB" id="A0A645CQV7"/>
<organism evidence="2">
    <name type="scientific">bioreactor metagenome</name>
    <dbReference type="NCBI Taxonomy" id="1076179"/>
    <lineage>
        <taxon>unclassified sequences</taxon>
        <taxon>metagenomes</taxon>
        <taxon>ecological metagenomes</taxon>
    </lineage>
</organism>
<feature type="region of interest" description="Disordered" evidence="1">
    <location>
        <begin position="1"/>
        <end position="30"/>
    </location>
</feature>
<protein>
    <submittedName>
        <fullName evidence="2">Uncharacterized protein</fullName>
    </submittedName>
</protein>